<accession>A0A226EEQ6</accession>
<dbReference type="AlphaFoldDB" id="A0A226EEQ6"/>
<feature type="compositionally biased region" description="Basic and acidic residues" evidence="1">
    <location>
        <begin position="57"/>
        <end position="66"/>
    </location>
</feature>
<name>A0A226EEQ6_FOLCA</name>
<feature type="compositionally biased region" description="Acidic residues" evidence="1">
    <location>
        <begin position="1"/>
        <end position="10"/>
    </location>
</feature>
<dbReference type="Proteomes" id="UP000198287">
    <property type="component" value="Unassembled WGS sequence"/>
</dbReference>
<protein>
    <submittedName>
        <fullName evidence="2">Uncharacterized protein</fullName>
    </submittedName>
</protein>
<organism evidence="2 3">
    <name type="scientific">Folsomia candida</name>
    <name type="common">Springtail</name>
    <dbReference type="NCBI Taxonomy" id="158441"/>
    <lineage>
        <taxon>Eukaryota</taxon>
        <taxon>Metazoa</taxon>
        <taxon>Ecdysozoa</taxon>
        <taxon>Arthropoda</taxon>
        <taxon>Hexapoda</taxon>
        <taxon>Collembola</taxon>
        <taxon>Entomobryomorpha</taxon>
        <taxon>Isotomoidea</taxon>
        <taxon>Isotomidae</taxon>
        <taxon>Proisotominae</taxon>
        <taxon>Folsomia</taxon>
    </lineage>
</organism>
<dbReference type="EMBL" id="LNIX01000004">
    <property type="protein sequence ID" value="OXA56113.1"/>
    <property type="molecule type" value="Genomic_DNA"/>
</dbReference>
<feature type="compositionally biased region" description="Low complexity" evidence="1">
    <location>
        <begin position="22"/>
        <end position="40"/>
    </location>
</feature>
<sequence>MDDSSSDDDFVNSRRSSCLTQKPATPSSSSKRKAATPTSSKKSKPKKKKDDDEEEKVPELRFVKLDSDDDDDEEELTSKMEWMMVESKVDGTRYAMGPPTNPNHRYVNRKIQTREEKPVPVWCKITQSLSTKRKMADKSEDENESKLREFYCELAREGNDEDMPSQESTTSELTPLTPEVVTGKYPPLTANERTIAETKIRAAGQEGLLVPGLTSRVAYSLPNLNRDYGLFVTLPLNTRSRARFICAAEPNCVRTKATLMEEVTKCDIHKGERIGFVLSQFTDGANMKNNVILHTIASFTYISGDQEGKARNAGTATTSTINNNVYGSWKVYTKEREAAKKPTPELIEIETRRRYFDDEYEMMKVYSARQTTTLFQMLLWPETTIKIISLNTMVNFPNGAYRELVEEMDLCSVELRIQDKISPAAAELKSGLEIPFLLKPEQGESLWSLLARGSKKNEEEENVEKMAALYFVSSPFVIYAGQTISAIVHTISSGRDPVMDYKGNKGNHPDYKIIPIGLVLEKERYKWEFHLHMCALIASLLKLKNCINPADYSSSDPHPLCINRQTNSSFIDKQSWGIIHGYMMKKFLVNVYLGPKVLDQ</sequence>
<proteinExistence type="predicted"/>
<evidence type="ECO:0000313" key="2">
    <source>
        <dbReference type="EMBL" id="OXA56113.1"/>
    </source>
</evidence>
<reference evidence="2 3" key="1">
    <citation type="submission" date="2015-12" db="EMBL/GenBank/DDBJ databases">
        <title>The genome of Folsomia candida.</title>
        <authorList>
            <person name="Faddeeva A."/>
            <person name="Derks M.F."/>
            <person name="Anvar Y."/>
            <person name="Smit S."/>
            <person name="Van Straalen N."/>
            <person name="Roelofs D."/>
        </authorList>
    </citation>
    <scope>NUCLEOTIDE SEQUENCE [LARGE SCALE GENOMIC DNA]</scope>
    <source>
        <strain evidence="2 3">VU population</strain>
        <tissue evidence="2">Whole body</tissue>
    </source>
</reference>
<gene>
    <name evidence="2" type="ORF">Fcan01_10028</name>
</gene>
<keyword evidence="3" id="KW-1185">Reference proteome</keyword>
<feature type="region of interest" description="Disordered" evidence="1">
    <location>
        <begin position="1"/>
        <end position="77"/>
    </location>
</feature>
<evidence type="ECO:0000256" key="1">
    <source>
        <dbReference type="SAM" id="MobiDB-lite"/>
    </source>
</evidence>
<comment type="caution">
    <text evidence="2">The sequence shown here is derived from an EMBL/GenBank/DDBJ whole genome shotgun (WGS) entry which is preliminary data.</text>
</comment>
<evidence type="ECO:0000313" key="3">
    <source>
        <dbReference type="Proteomes" id="UP000198287"/>
    </source>
</evidence>